<dbReference type="AlphaFoldDB" id="A0AAV2FAK6"/>
<dbReference type="PANTHER" id="PTHR33223">
    <property type="entry name" value="CCHC-TYPE DOMAIN-CONTAINING PROTEIN"/>
    <property type="match status" value="1"/>
</dbReference>
<evidence type="ECO:0000256" key="1">
    <source>
        <dbReference type="SAM" id="MobiDB-lite"/>
    </source>
</evidence>
<feature type="domain" description="Retrotransposon gag" evidence="2">
    <location>
        <begin position="162"/>
        <end position="237"/>
    </location>
</feature>
<feature type="compositionally biased region" description="Low complexity" evidence="1">
    <location>
        <begin position="16"/>
        <end position="27"/>
    </location>
</feature>
<gene>
    <name evidence="3" type="ORF">LTRI10_LOCUS35723</name>
</gene>
<keyword evidence="4" id="KW-1185">Reference proteome</keyword>
<name>A0AAV2FAK6_9ROSI</name>
<dbReference type="EMBL" id="OZ034819">
    <property type="protein sequence ID" value="CAL1395280.1"/>
    <property type="molecule type" value="Genomic_DNA"/>
</dbReference>
<feature type="compositionally biased region" description="Basic and acidic residues" evidence="1">
    <location>
        <begin position="35"/>
        <end position="48"/>
    </location>
</feature>
<dbReference type="PANTHER" id="PTHR33223:SF10">
    <property type="entry name" value="AMINOTRANSFERASE-LIKE PLANT MOBILE DOMAIN-CONTAINING PROTEIN"/>
    <property type="match status" value="1"/>
</dbReference>
<evidence type="ECO:0000313" key="3">
    <source>
        <dbReference type="EMBL" id="CAL1395280.1"/>
    </source>
</evidence>
<dbReference type="Pfam" id="PF03732">
    <property type="entry name" value="Retrotrans_gag"/>
    <property type="match status" value="1"/>
</dbReference>
<feature type="region of interest" description="Disordered" evidence="1">
    <location>
        <begin position="1"/>
        <end position="84"/>
    </location>
</feature>
<accession>A0AAV2FAK6</accession>
<sequence length="242" mass="27533">MSTVEEEMEMEDRVKSQGQQMSSMQESLAQILAMLKEKSTSEKEKDLSESSIRQKTKGREREEDPGSPAQREGEESEKEESAEDLSLGFLEEHLRPPYGKGKTHNNKLQNPLAKSLFRTQVPPNFSSLRLPTYDGTSDPTDHLSAFMLKMKLINASNADLCKVFPVTFGSQCRTWYTSLPEGIIEKFKQFTTLFSSKFASQRRRKLTVSVLINCKQGEEETLTSFYDRWNTIACEVQGTHQA</sequence>
<dbReference type="Proteomes" id="UP001497516">
    <property type="component" value="Chromosome 6"/>
</dbReference>
<feature type="compositionally biased region" description="Acidic residues" evidence="1">
    <location>
        <begin position="74"/>
        <end position="83"/>
    </location>
</feature>
<feature type="compositionally biased region" description="Acidic residues" evidence="1">
    <location>
        <begin position="1"/>
        <end position="10"/>
    </location>
</feature>
<proteinExistence type="predicted"/>
<evidence type="ECO:0000313" key="4">
    <source>
        <dbReference type="Proteomes" id="UP001497516"/>
    </source>
</evidence>
<dbReference type="InterPro" id="IPR005162">
    <property type="entry name" value="Retrotrans_gag_dom"/>
</dbReference>
<reference evidence="3 4" key="1">
    <citation type="submission" date="2024-04" db="EMBL/GenBank/DDBJ databases">
        <authorList>
            <person name="Fracassetti M."/>
        </authorList>
    </citation>
    <scope>NUCLEOTIDE SEQUENCE [LARGE SCALE GENOMIC DNA]</scope>
</reference>
<evidence type="ECO:0000259" key="2">
    <source>
        <dbReference type="Pfam" id="PF03732"/>
    </source>
</evidence>
<protein>
    <recommendedName>
        <fullName evidence="2">Retrotransposon gag domain-containing protein</fullName>
    </recommendedName>
</protein>
<organism evidence="3 4">
    <name type="scientific">Linum trigynum</name>
    <dbReference type="NCBI Taxonomy" id="586398"/>
    <lineage>
        <taxon>Eukaryota</taxon>
        <taxon>Viridiplantae</taxon>
        <taxon>Streptophyta</taxon>
        <taxon>Embryophyta</taxon>
        <taxon>Tracheophyta</taxon>
        <taxon>Spermatophyta</taxon>
        <taxon>Magnoliopsida</taxon>
        <taxon>eudicotyledons</taxon>
        <taxon>Gunneridae</taxon>
        <taxon>Pentapetalae</taxon>
        <taxon>rosids</taxon>
        <taxon>fabids</taxon>
        <taxon>Malpighiales</taxon>
        <taxon>Linaceae</taxon>
        <taxon>Linum</taxon>
    </lineage>
</organism>